<dbReference type="EMBL" id="RKLV01000008">
    <property type="protein sequence ID" value="MCX2819432.1"/>
    <property type="molecule type" value="Genomic_DNA"/>
</dbReference>
<evidence type="ECO:0000259" key="2">
    <source>
        <dbReference type="PROSITE" id="PS51201"/>
    </source>
</evidence>
<feature type="domain" description="RCK N-terminal" evidence="2">
    <location>
        <begin position="339"/>
        <end position="447"/>
    </location>
</feature>
<keyword evidence="5" id="KW-1185">Reference proteome</keyword>
<evidence type="ECO:0000313" key="5">
    <source>
        <dbReference type="Proteomes" id="UP001149411"/>
    </source>
</evidence>
<dbReference type="GO" id="GO:0008324">
    <property type="term" value="F:monoatomic cation transmembrane transporter activity"/>
    <property type="evidence" value="ECO:0007669"/>
    <property type="project" value="InterPro"/>
</dbReference>
<dbReference type="AlphaFoldDB" id="A0A9Q4C3Z0"/>
<dbReference type="PANTHER" id="PTHR43833:SF9">
    <property type="entry name" value="POTASSIUM CHANNEL PROTEIN YUGO-RELATED"/>
    <property type="match status" value="1"/>
</dbReference>
<gene>
    <name evidence="4" type="ORF">EGH25_08725</name>
</gene>
<keyword evidence="1" id="KW-1133">Transmembrane helix</keyword>
<dbReference type="GO" id="GO:0006813">
    <property type="term" value="P:potassium ion transport"/>
    <property type="evidence" value="ECO:0007669"/>
    <property type="project" value="InterPro"/>
</dbReference>
<name>A0A9Q4C3Z0_9EURY</name>
<organism evidence="4 5">
    <name type="scientific">Halorutilus salinus</name>
    <dbReference type="NCBI Taxonomy" id="2487751"/>
    <lineage>
        <taxon>Archaea</taxon>
        <taxon>Methanobacteriati</taxon>
        <taxon>Methanobacteriota</taxon>
        <taxon>Stenosarchaea group</taxon>
        <taxon>Halobacteria</taxon>
        <taxon>Halorutilales</taxon>
        <taxon>Halorutilaceae</taxon>
        <taxon>Halorutilus</taxon>
    </lineage>
</organism>
<dbReference type="SUPFAM" id="SSF51735">
    <property type="entry name" value="NAD(P)-binding Rossmann-fold domains"/>
    <property type="match status" value="2"/>
</dbReference>
<evidence type="ECO:0000313" key="4">
    <source>
        <dbReference type="EMBL" id="MCX2819432.1"/>
    </source>
</evidence>
<dbReference type="InterPro" id="IPR036721">
    <property type="entry name" value="RCK_C_sf"/>
</dbReference>
<feature type="domain" description="RCK C-terminal" evidence="3">
    <location>
        <begin position="463"/>
        <end position="544"/>
    </location>
</feature>
<dbReference type="SUPFAM" id="SSF116726">
    <property type="entry name" value="TrkA C-terminal domain-like"/>
    <property type="match status" value="2"/>
</dbReference>
<dbReference type="Gene3D" id="3.40.50.720">
    <property type="entry name" value="NAD(P)-binding Rossmann-like Domain"/>
    <property type="match status" value="2"/>
</dbReference>
<dbReference type="Pfam" id="PF02254">
    <property type="entry name" value="TrkA_N"/>
    <property type="match status" value="2"/>
</dbReference>
<comment type="caution">
    <text evidence="4">The sequence shown here is derived from an EMBL/GenBank/DDBJ whole genome shotgun (WGS) entry which is preliminary data.</text>
</comment>
<accession>A0A9Q4C3Z0</accession>
<feature type="transmembrane region" description="Helical" evidence="1">
    <location>
        <begin position="69"/>
        <end position="91"/>
    </location>
</feature>
<reference evidence="4" key="1">
    <citation type="submission" date="2022-09" db="EMBL/GenBank/DDBJ databases">
        <title>Haloadaptaus new haloarchaeum isolated from saline soil.</title>
        <authorList>
            <person name="Duran-Viseras A."/>
            <person name="Sanchez-Porro C."/>
            <person name="Ventosa A."/>
        </authorList>
    </citation>
    <scope>NUCLEOTIDE SEQUENCE</scope>
    <source>
        <strain evidence="4">F3-133</strain>
    </source>
</reference>
<dbReference type="PROSITE" id="PS51201">
    <property type="entry name" value="RCK_N"/>
    <property type="match status" value="2"/>
</dbReference>
<dbReference type="InterPro" id="IPR050721">
    <property type="entry name" value="Trk_Ktr_HKT_K-transport"/>
</dbReference>
<proteinExistence type="predicted"/>
<dbReference type="Gene3D" id="3.30.70.1450">
    <property type="entry name" value="Regulator of K+ conductance, C-terminal domain"/>
    <property type="match status" value="2"/>
</dbReference>
<keyword evidence="1" id="KW-0812">Transmembrane</keyword>
<dbReference type="InterPro" id="IPR003148">
    <property type="entry name" value="RCK_N"/>
</dbReference>
<feature type="domain" description="RCK C-terminal" evidence="3">
    <location>
        <begin position="248"/>
        <end position="332"/>
    </location>
</feature>
<protein>
    <submittedName>
        <fullName evidence="4">NAD-binding protein</fullName>
    </submittedName>
</protein>
<evidence type="ECO:0000259" key="3">
    <source>
        <dbReference type="PROSITE" id="PS51202"/>
    </source>
</evidence>
<dbReference type="PROSITE" id="PS51202">
    <property type="entry name" value="RCK_C"/>
    <property type="match status" value="2"/>
</dbReference>
<keyword evidence="1" id="KW-0472">Membrane</keyword>
<dbReference type="Proteomes" id="UP001149411">
    <property type="component" value="Unassembled WGS sequence"/>
</dbReference>
<feature type="domain" description="RCK N-terminal" evidence="2">
    <location>
        <begin position="111"/>
        <end position="227"/>
    </location>
</feature>
<dbReference type="InterPro" id="IPR006037">
    <property type="entry name" value="RCK_C"/>
</dbReference>
<evidence type="ECO:0000256" key="1">
    <source>
        <dbReference type="SAM" id="Phobius"/>
    </source>
</evidence>
<sequence length="544" mass="58626">MDRRRRRNLYYLTVLLATVFGFAYVYRYGMARFENDPRRYVEALQFVVETYTTTGYGSDSPWVSTEMNVLVIVIDVVGTLMIFLALPVFLFPAIRDALSTSVPSSVGRGVSDHVVICTYTPRVETLVSRLEARDVGYVLIESDRERARELYEDGYEVIQGKPDSASTLRGANLTDAKALVADVSDRVDTSIVLTAKEIDEEVKVVSVVEEPNLSPYHELAGADTVISPRRMIGDGLASLVTADVTTEVGGTVKAGDDFRIVELLIPRGSGLTEETLGSSSLREDTGVNVIGAWSDGEFLSPVPPSKSLDAGTVLLVTGGEDEIDELEGLTTSEVRRYERGETVVAGYGEVGRRVVAVLDEADVPYTVIDTEDTDGVDVVGDITDPDVLETAGVGEANSVIFAVPDDTDAEFATLVTRDVNEEASIAARCEREEAVSKIYRAGADYVVSLAEMTGRMMASAVLDNGEEPTRSHVKVVETEAPGLTGGTLGGADVRSETGCTVVAVERDGEVVTNLTPGFRFEEGDELVIAGTDESIRGFVETFDA</sequence>
<dbReference type="Gene3D" id="1.10.287.70">
    <property type="match status" value="1"/>
</dbReference>
<dbReference type="RefSeq" id="WP_266087682.1">
    <property type="nucleotide sequence ID" value="NZ_RKLV01000008.1"/>
</dbReference>
<dbReference type="PANTHER" id="PTHR43833">
    <property type="entry name" value="POTASSIUM CHANNEL PROTEIN 2-RELATED-RELATED"/>
    <property type="match status" value="1"/>
</dbReference>
<dbReference type="SUPFAM" id="SSF81324">
    <property type="entry name" value="Voltage-gated potassium channels"/>
    <property type="match status" value="1"/>
</dbReference>
<feature type="transmembrane region" description="Helical" evidence="1">
    <location>
        <begin position="9"/>
        <end position="26"/>
    </location>
</feature>
<dbReference type="InterPro" id="IPR036291">
    <property type="entry name" value="NAD(P)-bd_dom_sf"/>
</dbReference>
<dbReference type="Pfam" id="PF02080">
    <property type="entry name" value="TrkA_C"/>
    <property type="match status" value="1"/>
</dbReference>